<evidence type="ECO:0000256" key="6">
    <source>
        <dbReference type="ARBA" id="ARBA00023244"/>
    </source>
</evidence>
<feature type="domain" description="Glutamyl-tRNA reductase N-terminal" evidence="17">
    <location>
        <begin position="6"/>
        <end position="156"/>
    </location>
</feature>
<dbReference type="STRING" id="1424294.Gferi_24265"/>
<dbReference type="InterPro" id="IPR036343">
    <property type="entry name" value="GluRdtase_N_sf"/>
</dbReference>
<dbReference type="InterPro" id="IPR015896">
    <property type="entry name" value="4pyrrol_synth_GluRdtase_dimer"/>
</dbReference>
<evidence type="ECO:0000259" key="17">
    <source>
        <dbReference type="Pfam" id="PF05201"/>
    </source>
</evidence>
<proteinExistence type="inferred from homology"/>
<dbReference type="EC" id="1.2.1.70" evidence="3 9"/>
<protein>
    <recommendedName>
        <fullName evidence="8 9">Glutamyl-tRNA reductase</fullName>
        <shortName evidence="9">GluTR</shortName>
        <ecNumber evidence="3 9">1.2.1.70</ecNumber>
    </recommendedName>
</protein>
<dbReference type="InterPro" id="IPR000343">
    <property type="entry name" value="4pyrrol_synth_GluRdtase"/>
</dbReference>
<comment type="miscellaneous">
    <text evidence="9">During catalysis, the active site Cys acts as a nucleophile attacking the alpha-carbonyl group of tRNA-bound glutamate with the formation of a thioester intermediate between enzyme and glutamate, and the concomitant release of tRNA(Glu). The thioester intermediate is finally reduced by direct hydride transfer from NADPH, to form the product GSA.</text>
</comment>
<evidence type="ECO:0000313" key="18">
    <source>
        <dbReference type="EMBL" id="AOT72390.1"/>
    </source>
</evidence>
<feature type="site" description="Important for activity" evidence="9 13">
    <location>
        <position position="99"/>
    </location>
</feature>
<feature type="active site" description="Nucleophile" evidence="9 10">
    <location>
        <position position="50"/>
    </location>
</feature>
<evidence type="ECO:0000256" key="2">
    <source>
        <dbReference type="ARBA" id="ARBA00005916"/>
    </source>
</evidence>
<organism evidence="18 19">
    <name type="scientific">Geosporobacter ferrireducens</name>
    <dbReference type="NCBI Taxonomy" id="1424294"/>
    <lineage>
        <taxon>Bacteria</taxon>
        <taxon>Bacillati</taxon>
        <taxon>Bacillota</taxon>
        <taxon>Clostridia</taxon>
        <taxon>Peptostreptococcales</taxon>
        <taxon>Thermotaleaceae</taxon>
        <taxon>Geosporobacter</taxon>
    </lineage>
</organism>
<comment type="domain">
    <text evidence="9">Possesses an unusual extended V-shaped dimeric structure with each monomer consisting of three distinct domains arranged along a curved 'spinal' alpha-helix. The N-terminal catalytic domain specifically recognizes the glutamate moiety of the substrate. The second domain is the NADPH-binding domain, and the third C-terminal domain is responsible for dimerization.</text>
</comment>
<evidence type="ECO:0000256" key="8">
    <source>
        <dbReference type="ARBA" id="ARBA00068659"/>
    </source>
</evidence>
<dbReference type="InterPro" id="IPR036291">
    <property type="entry name" value="NAD(P)-bd_dom_sf"/>
</dbReference>
<evidence type="ECO:0000256" key="10">
    <source>
        <dbReference type="PIRSR" id="PIRSR000445-1"/>
    </source>
</evidence>
<dbReference type="InterPro" id="IPR036453">
    <property type="entry name" value="GluRdtase_dimer_dom_sf"/>
</dbReference>
<dbReference type="UniPathway" id="UPA00251">
    <property type="reaction ID" value="UER00316"/>
</dbReference>
<dbReference type="Gene3D" id="3.30.460.30">
    <property type="entry name" value="Glutamyl-tRNA reductase, N-terminal domain"/>
    <property type="match status" value="1"/>
</dbReference>
<dbReference type="PANTHER" id="PTHR43013:SF1">
    <property type="entry name" value="GLUTAMYL-TRNA REDUCTASE"/>
    <property type="match status" value="1"/>
</dbReference>
<keyword evidence="4 9" id="KW-0521">NADP</keyword>
<dbReference type="SUPFAM" id="SSF51735">
    <property type="entry name" value="NAD(P)-binding Rossmann-fold domains"/>
    <property type="match status" value="1"/>
</dbReference>
<comment type="subunit">
    <text evidence="9">Homodimer.</text>
</comment>
<dbReference type="InterPro" id="IPR015895">
    <property type="entry name" value="4pyrrol_synth_GluRdtase_N"/>
</dbReference>
<dbReference type="OrthoDB" id="110209at2"/>
<feature type="binding site" evidence="9 11">
    <location>
        <position position="120"/>
    </location>
    <ligand>
        <name>substrate</name>
    </ligand>
</feature>
<dbReference type="Proteomes" id="UP000095743">
    <property type="component" value="Chromosome"/>
</dbReference>
<dbReference type="PANTHER" id="PTHR43013">
    <property type="entry name" value="GLUTAMYL-TRNA REDUCTASE"/>
    <property type="match status" value="1"/>
</dbReference>
<evidence type="ECO:0000259" key="15">
    <source>
        <dbReference type="Pfam" id="PF00745"/>
    </source>
</evidence>
<evidence type="ECO:0000256" key="3">
    <source>
        <dbReference type="ARBA" id="ARBA00012970"/>
    </source>
</evidence>
<sequence>MEIVVVGINYKNTPLQIREKVAFSKSDLERAYVQLANNHYIKELVILSTCNRSEITAVVTEVEKGVQALKNFYYRFFSLEENVLEDYFFLNTSDEAVKHVFHLAAGLESLVLGEDQILGQVRDAHRFAHEQGRTEAILNKLYREAVTTAKRIKRETAISENSLSISSIAVKFIEQIFEDLNNKKVLVIGVGKMSRIAIENLMAKGVEEIYVTNRTKGHAIDLSKRYPEVGVIDFHDRYKMIPQIDIIITSTSAPHYVLKKEEFEKYYNKDNKVCIVDIAVPRDVDPEISSLKGVSLYELDALKKVSLENMESRMEAAKVAVEIIIEECIKFENWYHCLPVFPAIEGLKTYGETILAEEFESLTKRLETASKKDKELIEIVMRSLMKKIIKKPILNLKRAGEDQQGELYARVASELFGINGYSCKKR</sequence>
<dbReference type="InterPro" id="IPR018214">
    <property type="entry name" value="GluRdtase_CS"/>
</dbReference>
<dbReference type="InterPro" id="IPR006151">
    <property type="entry name" value="Shikm_DH/Glu-tRNA_Rdtase"/>
</dbReference>
<dbReference type="Pfam" id="PF00745">
    <property type="entry name" value="GlutR_dimer"/>
    <property type="match status" value="1"/>
</dbReference>
<feature type="binding site" evidence="9 12">
    <location>
        <begin position="189"/>
        <end position="194"/>
    </location>
    <ligand>
        <name>NADP(+)</name>
        <dbReference type="ChEBI" id="CHEBI:58349"/>
    </ligand>
</feature>
<evidence type="ECO:0000259" key="16">
    <source>
        <dbReference type="Pfam" id="PF01488"/>
    </source>
</evidence>
<dbReference type="Gene3D" id="3.40.50.720">
    <property type="entry name" value="NAD(P)-binding Rossmann-like Domain"/>
    <property type="match status" value="1"/>
</dbReference>
<dbReference type="AlphaFoldDB" id="A0A1D8GN94"/>
<name>A0A1D8GN94_9FIRM</name>
<evidence type="ECO:0000256" key="14">
    <source>
        <dbReference type="RuleBase" id="RU000584"/>
    </source>
</evidence>
<feature type="binding site" evidence="9 11">
    <location>
        <begin position="114"/>
        <end position="116"/>
    </location>
    <ligand>
        <name>substrate</name>
    </ligand>
</feature>
<evidence type="ECO:0000256" key="5">
    <source>
        <dbReference type="ARBA" id="ARBA00023002"/>
    </source>
</evidence>
<feature type="domain" description="Quinate/shikimate 5-dehydrogenase/glutamyl-tRNA reductase" evidence="16">
    <location>
        <begin position="173"/>
        <end position="305"/>
    </location>
</feature>
<evidence type="ECO:0000256" key="11">
    <source>
        <dbReference type="PIRSR" id="PIRSR000445-2"/>
    </source>
</evidence>
<keyword evidence="6 9" id="KW-0627">Porphyrin biosynthesis</keyword>
<dbReference type="HAMAP" id="MF_00087">
    <property type="entry name" value="Glu_tRNA_reductase"/>
    <property type="match status" value="1"/>
</dbReference>
<accession>A0A1D8GN94</accession>
<dbReference type="Pfam" id="PF05201">
    <property type="entry name" value="GlutR_N"/>
    <property type="match status" value="1"/>
</dbReference>
<dbReference type="FunFam" id="3.30.460.30:FF:000001">
    <property type="entry name" value="Glutamyl-tRNA reductase"/>
    <property type="match status" value="1"/>
</dbReference>
<dbReference type="GO" id="GO:0019353">
    <property type="term" value="P:protoporphyrinogen IX biosynthetic process from glutamate"/>
    <property type="evidence" value="ECO:0007669"/>
    <property type="project" value="TreeGrafter"/>
</dbReference>
<dbReference type="Pfam" id="PF01488">
    <property type="entry name" value="Shikimate_DH"/>
    <property type="match status" value="1"/>
</dbReference>
<dbReference type="PROSITE" id="PS00747">
    <property type="entry name" value="GLUTR"/>
    <property type="match status" value="1"/>
</dbReference>
<dbReference type="FunFam" id="3.40.50.720:FF:000031">
    <property type="entry name" value="Glutamyl-tRNA reductase"/>
    <property type="match status" value="1"/>
</dbReference>
<dbReference type="GO" id="GO:0008883">
    <property type="term" value="F:glutamyl-tRNA reductase activity"/>
    <property type="evidence" value="ECO:0007669"/>
    <property type="project" value="UniProtKB-UniRule"/>
</dbReference>
<comment type="catalytic activity">
    <reaction evidence="7 9 14">
        <text>(S)-4-amino-5-oxopentanoate + tRNA(Glu) + NADP(+) = L-glutamyl-tRNA(Glu) + NADPH + H(+)</text>
        <dbReference type="Rhea" id="RHEA:12344"/>
        <dbReference type="Rhea" id="RHEA-COMP:9663"/>
        <dbReference type="Rhea" id="RHEA-COMP:9680"/>
        <dbReference type="ChEBI" id="CHEBI:15378"/>
        <dbReference type="ChEBI" id="CHEBI:57501"/>
        <dbReference type="ChEBI" id="CHEBI:57783"/>
        <dbReference type="ChEBI" id="CHEBI:58349"/>
        <dbReference type="ChEBI" id="CHEBI:78442"/>
        <dbReference type="ChEBI" id="CHEBI:78520"/>
        <dbReference type="EC" id="1.2.1.70"/>
    </reaction>
</comment>
<dbReference type="CDD" id="cd05213">
    <property type="entry name" value="NAD_bind_Glutamyl_tRNA_reduct"/>
    <property type="match status" value="1"/>
</dbReference>
<feature type="domain" description="Tetrapyrrole biosynthesis glutamyl-tRNA reductase dimerisation" evidence="15">
    <location>
        <begin position="320"/>
        <end position="418"/>
    </location>
</feature>
<dbReference type="SUPFAM" id="SSF69742">
    <property type="entry name" value="Glutamyl tRNA-reductase catalytic, N-terminal domain"/>
    <property type="match status" value="1"/>
</dbReference>
<dbReference type="NCBIfam" id="TIGR01035">
    <property type="entry name" value="hemA"/>
    <property type="match status" value="1"/>
</dbReference>
<dbReference type="SUPFAM" id="SSF69075">
    <property type="entry name" value="Glutamyl tRNA-reductase dimerization domain"/>
    <property type="match status" value="1"/>
</dbReference>
<comment type="similarity">
    <text evidence="2 9 14">Belongs to the glutamyl-tRNA reductase family.</text>
</comment>
<keyword evidence="19" id="KW-1185">Reference proteome</keyword>
<evidence type="ECO:0000256" key="12">
    <source>
        <dbReference type="PIRSR" id="PIRSR000445-3"/>
    </source>
</evidence>
<dbReference type="KEGG" id="gfe:Gferi_24265"/>
<feature type="binding site" evidence="9 11">
    <location>
        <position position="109"/>
    </location>
    <ligand>
        <name>substrate</name>
    </ligand>
</feature>
<dbReference type="PIRSF" id="PIRSF000445">
    <property type="entry name" value="4pyrrol_synth_GluRdtase"/>
    <property type="match status" value="1"/>
</dbReference>
<keyword evidence="5 9" id="KW-0560">Oxidoreductase</keyword>
<dbReference type="RefSeq" id="WP_069980699.1">
    <property type="nucleotide sequence ID" value="NZ_CP017269.1"/>
</dbReference>
<comment type="function">
    <text evidence="9">Catalyzes the NADPH-dependent reduction of glutamyl-tRNA(Glu) to glutamate 1-semialdehyde (GSA).</text>
</comment>
<gene>
    <name evidence="9" type="primary">hemA</name>
    <name evidence="18" type="ORF">Gferi_24265</name>
</gene>
<evidence type="ECO:0000256" key="4">
    <source>
        <dbReference type="ARBA" id="ARBA00022857"/>
    </source>
</evidence>
<reference evidence="18 19" key="1">
    <citation type="submission" date="2016-09" db="EMBL/GenBank/DDBJ databases">
        <title>Genomic analysis reveals versatility of anaerobic energy metabolism of Geosporobacter ferrireducens IRF9 of phylum Firmicutes.</title>
        <authorList>
            <person name="Kim S.-J."/>
        </authorList>
    </citation>
    <scope>NUCLEOTIDE SEQUENCE [LARGE SCALE GENOMIC DNA]</scope>
    <source>
        <strain evidence="18 19">IRF9</strain>
    </source>
</reference>
<evidence type="ECO:0000256" key="13">
    <source>
        <dbReference type="PIRSR" id="PIRSR000445-4"/>
    </source>
</evidence>
<evidence type="ECO:0000256" key="7">
    <source>
        <dbReference type="ARBA" id="ARBA00047464"/>
    </source>
</evidence>
<dbReference type="EMBL" id="CP017269">
    <property type="protein sequence ID" value="AOT72390.1"/>
    <property type="molecule type" value="Genomic_DNA"/>
</dbReference>
<evidence type="ECO:0000256" key="9">
    <source>
        <dbReference type="HAMAP-Rule" id="MF_00087"/>
    </source>
</evidence>
<dbReference type="GO" id="GO:0050661">
    <property type="term" value="F:NADP binding"/>
    <property type="evidence" value="ECO:0007669"/>
    <property type="project" value="InterPro"/>
</dbReference>
<evidence type="ECO:0000313" key="19">
    <source>
        <dbReference type="Proteomes" id="UP000095743"/>
    </source>
</evidence>
<evidence type="ECO:0000256" key="1">
    <source>
        <dbReference type="ARBA" id="ARBA00005059"/>
    </source>
</evidence>
<feature type="binding site" evidence="9 11">
    <location>
        <begin position="49"/>
        <end position="52"/>
    </location>
    <ligand>
        <name>substrate</name>
    </ligand>
</feature>
<comment type="pathway">
    <text evidence="1 9 14">Porphyrin-containing compound metabolism; protoporphyrin-IX biosynthesis; 5-aminolevulinate from L-glutamyl-tRNA(Glu): step 1/2.</text>
</comment>